<name>A0A4Q7PJ98_9FIRM</name>
<evidence type="ECO:0000313" key="10">
    <source>
        <dbReference type="Proteomes" id="UP000292927"/>
    </source>
</evidence>
<feature type="domain" description="NlpC/P60" evidence="8">
    <location>
        <begin position="358"/>
        <end position="478"/>
    </location>
</feature>
<evidence type="ECO:0000256" key="2">
    <source>
        <dbReference type="ARBA" id="ARBA00022670"/>
    </source>
</evidence>
<reference evidence="9 10" key="1">
    <citation type="submission" date="2019-02" db="EMBL/GenBank/DDBJ databases">
        <title>Genomic Encyclopedia of Type Strains, Phase IV (KMG-IV): sequencing the most valuable type-strain genomes for metagenomic binning, comparative biology and taxonomic classification.</title>
        <authorList>
            <person name="Goeker M."/>
        </authorList>
    </citation>
    <scope>NUCLEOTIDE SEQUENCE [LARGE SCALE GENOMIC DNA]</scope>
    <source>
        <strain evidence="9 10">DSM 29486</strain>
    </source>
</reference>
<dbReference type="Pfam" id="PF00877">
    <property type="entry name" value="NLPC_P60"/>
    <property type="match status" value="1"/>
</dbReference>
<evidence type="ECO:0000256" key="1">
    <source>
        <dbReference type="ARBA" id="ARBA00007074"/>
    </source>
</evidence>
<evidence type="ECO:0000256" key="3">
    <source>
        <dbReference type="ARBA" id="ARBA00022801"/>
    </source>
</evidence>
<comment type="similarity">
    <text evidence="1">Belongs to the peptidase C40 family.</text>
</comment>
<dbReference type="AlphaFoldDB" id="A0A4Q7PJ98"/>
<dbReference type="InterPro" id="IPR000064">
    <property type="entry name" value="NLP_P60_dom"/>
</dbReference>
<dbReference type="RefSeq" id="WP_165388891.1">
    <property type="nucleotide sequence ID" value="NZ_SGXF01000003.1"/>
</dbReference>
<evidence type="ECO:0000256" key="6">
    <source>
        <dbReference type="SAM" id="SignalP"/>
    </source>
</evidence>
<keyword evidence="3 9" id="KW-0378">Hydrolase</keyword>
<keyword evidence="6" id="KW-0732">Signal</keyword>
<dbReference type="Gene3D" id="3.90.1720.10">
    <property type="entry name" value="endopeptidase domain like (from Nostoc punctiforme)"/>
    <property type="match status" value="1"/>
</dbReference>
<dbReference type="SUPFAM" id="SSF54001">
    <property type="entry name" value="Cysteine proteinases"/>
    <property type="match status" value="1"/>
</dbReference>
<evidence type="ECO:0000259" key="7">
    <source>
        <dbReference type="PROSITE" id="PS51781"/>
    </source>
</evidence>
<feature type="chain" id="PRO_5038772419" evidence="6">
    <location>
        <begin position="32"/>
        <end position="478"/>
    </location>
</feature>
<dbReference type="InterPro" id="IPR051202">
    <property type="entry name" value="Peptidase_C40"/>
</dbReference>
<protein>
    <submittedName>
        <fullName evidence="9">Cell wall-associated NlpC family hydrolase</fullName>
    </submittedName>
</protein>
<keyword evidence="4" id="KW-0788">Thiol protease</keyword>
<dbReference type="Pfam" id="PF08239">
    <property type="entry name" value="SH3_3"/>
    <property type="match status" value="2"/>
</dbReference>
<feature type="signal peptide" evidence="6">
    <location>
        <begin position="1"/>
        <end position="31"/>
    </location>
</feature>
<keyword evidence="10" id="KW-1185">Reference proteome</keyword>
<dbReference type="PANTHER" id="PTHR47053">
    <property type="entry name" value="MUREIN DD-ENDOPEPTIDASE MEPH-RELATED"/>
    <property type="match status" value="1"/>
</dbReference>
<evidence type="ECO:0000256" key="5">
    <source>
        <dbReference type="SAM" id="MobiDB-lite"/>
    </source>
</evidence>
<dbReference type="GO" id="GO:0006508">
    <property type="term" value="P:proteolysis"/>
    <property type="evidence" value="ECO:0007669"/>
    <property type="project" value="UniProtKB-KW"/>
</dbReference>
<dbReference type="EMBL" id="SGXF01000003">
    <property type="protein sequence ID" value="RZT00724.1"/>
    <property type="molecule type" value="Genomic_DNA"/>
</dbReference>
<feature type="compositionally biased region" description="Low complexity" evidence="5">
    <location>
        <begin position="307"/>
        <end position="327"/>
    </location>
</feature>
<dbReference type="PANTHER" id="PTHR47053:SF1">
    <property type="entry name" value="MUREIN DD-ENDOPEPTIDASE MEPH-RELATED"/>
    <property type="match status" value="1"/>
</dbReference>
<organism evidence="9 10">
    <name type="scientific">Cuneatibacter caecimuris</name>
    <dbReference type="NCBI Taxonomy" id="1796618"/>
    <lineage>
        <taxon>Bacteria</taxon>
        <taxon>Bacillati</taxon>
        <taxon>Bacillota</taxon>
        <taxon>Clostridia</taxon>
        <taxon>Lachnospirales</taxon>
        <taxon>Lachnospiraceae</taxon>
        <taxon>Cuneatibacter</taxon>
    </lineage>
</organism>
<sequence>MMRKSKTIWKAAAGCLFASCLLIGGSIPAWASAQEAEAPVAGMAVSLNNYYASSLTPESDIAAYMRYTVMKSAKGLENQPSEPESSEGEPDSQNLDEPESITASAYENVAVAQVEGYVNVRQKPDAQSGIVGKIYNNCAATILNTVSAADGKWYYIQSGNVTGYIKAEFFVTGEAAETLAKQVGVMMATINTNTVRVRSVPSLGDDAQVLTTLPMGEQYVVLEEMADWVKVAVDDDIIGYVYKACVDLRVDFKTAVTLQEEADRAADQARRDQEAQDALDALNNAGLPNTSTAVPTTTAPTAPPTAAPTTTAPTAAPTAPPTTTAPVTAPPTTAPTTAAPTTAPTTSGSDGEIGGQFAAVRRALVANARKYLGCPYVYGGNSLTNGTDCSYFTMALYSMVGISIPRTSAMQSTVGRTIPYSQVQPGDLLFYDGGTGQINHVAMYVGDGMIIHAANVQLGVCMSSMYYRTPVKAITLLD</sequence>
<accession>A0A4Q7PJ98</accession>
<dbReference type="SMART" id="SM00287">
    <property type="entry name" value="SH3b"/>
    <property type="match status" value="2"/>
</dbReference>
<evidence type="ECO:0000256" key="4">
    <source>
        <dbReference type="ARBA" id="ARBA00022807"/>
    </source>
</evidence>
<dbReference type="InterPro" id="IPR003646">
    <property type="entry name" value="SH3-like_bac-type"/>
</dbReference>
<keyword evidence="2" id="KW-0645">Protease</keyword>
<feature type="region of interest" description="Disordered" evidence="5">
    <location>
        <begin position="75"/>
        <end position="97"/>
    </location>
</feature>
<evidence type="ECO:0000259" key="8">
    <source>
        <dbReference type="PROSITE" id="PS51935"/>
    </source>
</evidence>
<comment type="caution">
    <text evidence="9">The sequence shown here is derived from an EMBL/GenBank/DDBJ whole genome shotgun (WGS) entry which is preliminary data.</text>
</comment>
<dbReference type="InterPro" id="IPR038765">
    <property type="entry name" value="Papain-like_cys_pep_sf"/>
</dbReference>
<dbReference type="PROSITE" id="PS51781">
    <property type="entry name" value="SH3B"/>
    <property type="match status" value="1"/>
</dbReference>
<gene>
    <name evidence="9" type="ORF">EV209_2049</name>
</gene>
<dbReference type="GO" id="GO:0008234">
    <property type="term" value="F:cysteine-type peptidase activity"/>
    <property type="evidence" value="ECO:0007669"/>
    <property type="project" value="UniProtKB-KW"/>
</dbReference>
<dbReference type="PROSITE" id="PS51935">
    <property type="entry name" value="NLPC_P60"/>
    <property type="match status" value="1"/>
</dbReference>
<dbReference type="Gene3D" id="2.30.30.40">
    <property type="entry name" value="SH3 Domains"/>
    <property type="match status" value="2"/>
</dbReference>
<feature type="compositionally biased region" description="Low complexity" evidence="5">
    <location>
        <begin position="334"/>
        <end position="346"/>
    </location>
</feature>
<feature type="domain" description="SH3b" evidence="7">
    <location>
        <begin position="107"/>
        <end position="174"/>
    </location>
</feature>
<evidence type="ECO:0000313" key="9">
    <source>
        <dbReference type="EMBL" id="RZT00724.1"/>
    </source>
</evidence>
<feature type="region of interest" description="Disordered" evidence="5">
    <location>
        <begin position="283"/>
        <end position="352"/>
    </location>
</feature>
<proteinExistence type="inferred from homology"/>
<feature type="compositionally biased region" description="Acidic residues" evidence="5">
    <location>
        <begin position="84"/>
        <end position="97"/>
    </location>
</feature>
<dbReference type="Proteomes" id="UP000292927">
    <property type="component" value="Unassembled WGS sequence"/>
</dbReference>